<dbReference type="Gene3D" id="3.30.70.270">
    <property type="match status" value="1"/>
</dbReference>
<proteinExistence type="predicted"/>
<dbReference type="SUPFAM" id="SSF53098">
    <property type="entry name" value="Ribonuclease H-like"/>
    <property type="match status" value="1"/>
</dbReference>
<dbReference type="InterPro" id="IPR005312">
    <property type="entry name" value="DUF1759"/>
</dbReference>
<feature type="domain" description="DUF5641" evidence="3">
    <location>
        <begin position="1489"/>
        <end position="1582"/>
    </location>
</feature>
<evidence type="ECO:0000256" key="1">
    <source>
        <dbReference type="SAM" id="MobiDB-lite"/>
    </source>
</evidence>
<dbReference type="InterPro" id="IPR041588">
    <property type="entry name" value="Integrase_H2C2"/>
</dbReference>
<dbReference type="GO" id="GO:0042575">
    <property type="term" value="C:DNA polymerase complex"/>
    <property type="evidence" value="ECO:0007669"/>
    <property type="project" value="UniProtKB-ARBA"/>
</dbReference>
<reference evidence="4" key="1">
    <citation type="submission" date="2021-08" db="EMBL/GenBank/DDBJ databases">
        <authorList>
            <person name="Misof B."/>
            <person name="Oliver O."/>
            <person name="Podsiadlowski L."/>
            <person name="Donath A."/>
            <person name="Peters R."/>
            <person name="Mayer C."/>
            <person name="Rust J."/>
            <person name="Gunkel S."/>
            <person name="Lesny P."/>
            <person name="Martin S."/>
            <person name="Oeyen J.P."/>
            <person name="Petersen M."/>
            <person name="Panagiotis P."/>
            <person name="Wilbrandt J."/>
            <person name="Tanja T."/>
        </authorList>
    </citation>
    <scope>NUCLEOTIDE SEQUENCE</scope>
    <source>
        <strain evidence="4">GBR_01_08_01A</strain>
        <tissue evidence="4">Thorax + abdomen</tissue>
    </source>
</reference>
<dbReference type="InterPro" id="IPR012337">
    <property type="entry name" value="RNaseH-like_sf"/>
</dbReference>
<feature type="domain" description="Integrase zinc-binding" evidence="2">
    <location>
        <begin position="1240"/>
        <end position="1293"/>
    </location>
</feature>
<feature type="region of interest" description="Disordered" evidence="1">
    <location>
        <begin position="17"/>
        <end position="36"/>
    </location>
</feature>
<organism evidence="4 5">
    <name type="scientific">Odynerus spinipes</name>
    <dbReference type="NCBI Taxonomy" id="1348599"/>
    <lineage>
        <taxon>Eukaryota</taxon>
        <taxon>Metazoa</taxon>
        <taxon>Ecdysozoa</taxon>
        <taxon>Arthropoda</taxon>
        <taxon>Hexapoda</taxon>
        <taxon>Insecta</taxon>
        <taxon>Pterygota</taxon>
        <taxon>Neoptera</taxon>
        <taxon>Endopterygota</taxon>
        <taxon>Hymenoptera</taxon>
        <taxon>Apocrita</taxon>
        <taxon>Aculeata</taxon>
        <taxon>Vespoidea</taxon>
        <taxon>Vespidae</taxon>
        <taxon>Eumeninae</taxon>
        <taxon>Odynerus</taxon>
    </lineage>
</organism>
<dbReference type="InterPro" id="IPR040676">
    <property type="entry name" value="DUF5641"/>
</dbReference>
<comment type="caution">
    <text evidence="4">The sequence shown here is derived from an EMBL/GenBank/DDBJ whole genome shotgun (WGS) entry which is preliminary data.</text>
</comment>
<gene>
    <name evidence="4" type="ORF">KPH14_012728</name>
</gene>
<dbReference type="Pfam" id="PF05380">
    <property type="entry name" value="Peptidase_A17"/>
    <property type="match status" value="1"/>
</dbReference>
<sequence>MKVKRGLCRLADKLTPLTHHQGSSRDDSQQQRTRLPELTVPKFGGEYLKWPEFKAMFQTVISDRSDLSNLEKFQYLKGALTGSAAQLIANIPPAGESLPVAWQLLTTRFENHRLTVKSHLDRVFSLQPVKGRNVKALQHVLNTVNETIQALKALKIAPTSDCVLVHVVTSLLDQDTREQWELTLGDTQDYPKIIQLTSFLATRLRALESVEASSSSASHLSKVNSPKPPKRTIAYHAAQTSQPTTSHDRIDFLCDMCQGNHFIVNCEAFRKKSISDRITIVKHRSLCCNCLGRHNVRKCLSTKLCRTCAVDEPSQETQPVVSSDISSPTSTLLATAVASIRSAVTSHQVRLLIDQGSELSFVAEHLIRLLNLSRRCSSIEIVGIGGQRVTHTRGLATLSLYSNTRELTLNIDAHILTTLSTVLPSFVATRQNWPHLNNLKLADPDFLIPRAIDIIVGANYYGQVIKPNIIKVSQDVPIAQLSIFGWLVLGPVRAHLALPKTSHQVTIQSSTQHLEDLLIKFWQMEEPPSVKTSQLSPEEAECEQHFISTHSRDSSGRYIVRIPFKSSPARLGNSYPAAHKCLQRTLNRFKRDGEYQLLYTQFMAEYEELGHMEKVSVDASNRGNNYYLPHHGVLRPESTTTKLRVVFNGSCPSSSGLSLNNMTYTGPNLLLNIIDVLLRLRTHRHLFATDITKMYRQIKVHSEDWAYQRILWVDSQLNEVQYNLTTVTYGTKAAPYLAVRTLIQLAHDEGHRFPLAVPSIIHERYVDDIFGGADTKKQLIQTARQLIQLCHAGGFPLAKWHSTDQCLLKEVSPTELTGSSITLDGCNTNILGINWSPQEDKFQFTSMPAPHQTRISKRIVLSQVARIFDPLGLASPVVIRAKMFLQELWLQKLNWDDPLPPQLKSKWLLIKTDLTSLAKLSVPRWFNTLTDTTVTLHGFADASQFATAAVIYLVINSPSTGAKASLVISKTKVAPLKRLTIPRLELSSTLLLSKLMQHVRVTLPTNVSHTYMWTDSQVSLTWIKTHPSLWKDYVRNRVIQIQELSQNAHWRHVPGTQNPADCASRGISAEQLASHELWWTGPPWLNKSEDSWPTQPQGTNHNCTLESRPAVALSVTHVTTEYHWNLIHKYSSLTRLLRITTLCFRFVSKLKKTLKGVPAFIISAEDIQTSRIFWVKATQAIYFASELKALRHDSPLLTTHPFSRLTAFIDTEGVIRVGGRLKNSTLDYDEKHQAILPNNARLTDLIISHSHLLTMHGGTQLTLAHIRQLYWIIGGRKSVKSHILRCVTCARHRGLRAQQLMGQLPTPRVQPSKAFSHTGVDYAGPITLKTWAGRGAKTFKGWISLFSIYTLLQQCTSRWSQITPLKELQRLFSQTSREHQQISATLSQDKTRWHFNPPAAPHMGGKWEAAVKSMKFHIKRTTGDTPLTFEEATTLLSQIEAILNSRPLEPLSGDPGDISALTPGHFLIGTALNALPRPSIIDISTSRLSRWQFIQQRVQQFWSNWSSHYLKRHQAISKWHHPRNEIKENSLVLIVDERLPPGKWPLARVLSLLPGKDGLARVASLKTSNTTLTRPLIKLVPLSGVDQDTSKTTESAPGC</sequence>
<evidence type="ECO:0000259" key="3">
    <source>
        <dbReference type="Pfam" id="PF18701"/>
    </source>
</evidence>
<dbReference type="InterPro" id="IPR043128">
    <property type="entry name" value="Rev_trsase/Diguanyl_cyclase"/>
</dbReference>
<evidence type="ECO:0000313" key="5">
    <source>
        <dbReference type="Proteomes" id="UP001258017"/>
    </source>
</evidence>
<name>A0AAD9RFG6_9HYME</name>
<dbReference type="InterPro" id="IPR036397">
    <property type="entry name" value="RNaseH_sf"/>
</dbReference>
<evidence type="ECO:0000313" key="4">
    <source>
        <dbReference type="EMBL" id="KAK2578790.1"/>
    </source>
</evidence>
<dbReference type="GO" id="GO:0071897">
    <property type="term" value="P:DNA biosynthetic process"/>
    <property type="evidence" value="ECO:0007669"/>
    <property type="project" value="UniProtKB-ARBA"/>
</dbReference>
<dbReference type="PANTHER" id="PTHR47331:SF5">
    <property type="entry name" value="RIBONUCLEASE H"/>
    <property type="match status" value="1"/>
</dbReference>
<dbReference type="Gene3D" id="1.10.340.70">
    <property type="match status" value="1"/>
</dbReference>
<dbReference type="Pfam" id="PF17921">
    <property type="entry name" value="Integrase_H2C2"/>
    <property type="match status" value="1"/>
</dbReference>
<dbReference type="GO" id="GO:0003676">
    <property type="term" value="F:nucleic acid binding"/>
    <property type="evidence" value="ECO:0007669"/>
    <property type="project" value="InterPro"/>
</dbReference>
<dbReference type="InterPro" id="IPR008042">
    <property type="entry name" value="Retrotrans_Pao"/>
</dbReference>
<dbReference type="Gene3D" id="3.10.10.10">
    <property type="entry name" value="HIV Type 1 Reverse Transcriptase, subunit A, domain 1"/>
    <property type="match status" value="1"/>
</dbReference>
<dbReference type="Gene3D" id="3.30.420.10">
    <property type="entry name" value="Ribonuclease H-like superfamily/Ribonuclease H"/>
    <property type="match status" value="1"/>
</dbReference>
<accession>A0AAD9RFG6</accession>
<dbReference type="SUPFAM" id="SSF56672">
    <property type="entry name" value="DNA/RNA polymerases"/>
    <property type="match status" value="1"/>
</dbReference>
<dbReference type="Pfam" id="PF18701">
    <property type="entry name" value="DUF5641"/>
    <property type="match status" value="1"/>
</dbReference>
<evidence type="ECO:0000259" key="2">
    <source>
        <dbReference type="Pfam" id="PF17921"/>
    </source>
</evidence>
<dbReference type="PANTHER" id="PTHR47331">
    <property type="entry name" value="PHD-TYPE DOMAIN-CONTAINING PROTEIN"/>
    <property type="match status" value="1"/>
</dbReference>
<keyword evidence="5" id="KW-1185">Reference proteome</keyword>
<dbReference type="EMBL" id="JAIFRP010000173">
    <property type="protein sequence ID" value="KAK2578790.1"/>
    <property type="molecule type" value="Genomic_DNA"/>
</dbReference>
<reference evidence="4" key="2">
    <citation type="journal article" date="2023" name="Commun. Biol.">
        <title>Intrasexual cuticular hydrocarbon dimorphism in a wasp sheds light on hydrocarbon biosynthesis genes in Hymenoptera.</title>
        <authorList>
            <person name="Moris V.C."/>
            <person name="Podsiadlowski L."/>
            <person name="Martin S."/>
            <person name="Oeyen J.P."/>
            <person name="Donath A."/>
            <person name="Petersen M."/>
            <person name="Wilbrandt J."/>
            <person name="Misof B."/>
            <person name="Liedtke D."/>
            <person name="Thamm M."/>
            <person name="Scheiner R."/>
            <person name="Schmitt T."/>
            <person name="Niehuis O."/>
        </authorList>
    </citation>
    <scope>NUCLEOTIDE SEQUENCE</scope>
    <source>
        <strain evidence="4">GBR_01_08_01A</strain>
    </source>
</reference>
<protein>
    <submittedName>
        <fullName evidence="4">Uncharacterized protein</fullName>
    </submittedName>
</protein>
<dbReference type="Proteomes" id="UP001258017">
    <property type="component" value="Unassembled WGS sequence"/>
</dbReference>
<dbReference type="InterPro" id="IPR043502">
    <property type="entry name" value="DNA/RNA_pol_sf"/>
</dbReference>
<dbReference type="Pfam" id="PF03564">
    <property type="entry name" value="DUF1759"/>
    <property type="match status" value="1"/>
</dbReference>